<keyword evidence="9 11" id="KW-0472">Membrane</keyword>
<evidence type="ECO:0000313" key="16">
    <source>
        <dbReference type="Proteomes" id="UP000561459"/>
    </source>
</evidence>
<evidence type="ECO:0000256" key="3">
    <source>
        <dbReference type="ARBA" id="ARBA00022452"/>
    </source>
</evidence>
<keyword evidence="10 11" id="KW-0998">Cell outer membrane</keyword>
<evidence type="ECO:0000256" key="11">
    <source>
        <dbReference type="PROSITE-ProRule" id="PRU01360"/>
    </source>
</evidence>
<dbReference type="Gene3D" id="2.40.170.20">
    <property type="entry name" value="TonB-dependent receptor, beta-barrel domain"/>
    <property type="match status" value="1"/>
</dbReference>
<protein>
    <submittedName>
        <fullName evidence="15">Iron complex outermembrane receptor protein</fullName>
    </submittedName>
</protein>
<keyword evidence="7" id="KW-0406">Ion transport</keyword>
<dbReference type="PANTHER" id="PTHR32552:SF81">
    <property type="entry name" value="TONB-DEPENDENT OUTER MEMBRANE RECEPTOR"/>
    <property type="match status" value="1"/>
</dbReference>
<dbReference type="Pfam" id="PF07715">
    <property type="entry name" value="Plug"/>
    <property type="match status" value="1"/>
</dbReference>
<keyword evidence="4" id="KW-0410">Iron transport</keyword>
<feature type="domain" description="TonB-dependent receptor-like beta-barrel" evidence="13">
    <location>
        <begin position="266"/>
        <end position="678"/>
    </location>
</feature>
<dbReference type="GO" id="GO:0009279">
    <property type="term" value="C:cell outer membrane"/>
    <property type="evidence" value="ECO:0007669"/>
    <property type="project" value="UniProtKB-SubCell"/>
</dbReference>
<comment type="similarity">
    <text evidence="11 12">Belongs to the TonB-dependent receptor family.</text>
</comment>
<dbReference type="Pfam" id="PF00593">
    <property type="entry name" value="TonB_dep_Rec_b-barrel"/>
    <property type="match status" value="1"/>
</dbReference>
<evidence type="ECO:0000256" key="4">
    <source>
        <dbReference type="ARBA" id="ARBA00022496"/>
    </source>
</evidence>
<dbReference type="PANTHER" id="PTHR32552">
    <property type="entry name" value="FERRICHROME IRON RECEPTOR-RELATED"/>
    <property type="match status" value="1"/>
</dbReference>
<evidence type="ECO:0000256" key="8">
    <source>
        <dbReference type="ARBA" id="ARBA00023077"/>
    </source>
</evidence>
<dbReference type="Proteomes" id="UP000561459">
    <property type="component" value="Unassembled WGS sequence"/>
</dbReference>
<evidence type="ECO:0000313" key="15">
    <source>
        <dbReference type="EMBL" id="MBB3941755.1"/>
    </source>
</evidence>
<evidence type="ECO:0000256" key="10">
    <source>
        <dbReference type="ARBA" id="ARBA00023237"/>
    </source>
</evidence>
<evidence type="ECO:0000256" key="1">
    <source>
        <dbReference type="ARBA" id="ARBA00004571"/>
    </source>
</evidence>
<dbReference type="InterPro" id="IPR039426">
    <property type="entry name" value="TonB-dep_rcpt-like"/>
</dbReference>
<dbReference type="InterPro" id="IPR036942">
    <property type="entry name" value="Beta-barrel_TonB_sf"/>
</dbReference>
<evidence type="ECO:0000256" key="9">
    <source>
        <dbReference type="ARBA" id="ARBA00023136"/>
    </source>
</evidence>
<gene>
    <name evidence="15" type="ORF">GGR39_003436</name>
</gene>
<dbReference type="AlphaFoldDB" id="A0A7W6C727"/>
<keyword evidence="6" id="KW-0408">Iron</keyword>
<evidence type="ECO:0000256" key="5">
    <source>
        <dbReference type="ARBA" id="ARBA00022692"/>
    </source>
</evidence>
<dbReference type="SUPFAM" id="SSF56935">
    <property type="entry name" value="Porins"/>
    <property type="match status" value="1"/>
</dbReference>
<evidence type="ECO:0000259" key="13">
    <source>
        <dbReference type="Pfam" id="PF00593"/>
    </source>
</evidence>
<feature type="domain" description="TonB-dependent receptor plug" evidence="14">
    <location>
        <begin position="18"/>
        <end position="127"/>
    </location>
</feature>
<sequence length="733" mass="79931">MEADGAIVVTARRREEALQDVPISITALNGAALARQGVQNIQDVTARVPSLSITTTSNIRSVVAFAIRGQRSQEPQLLTDPPVGTYFAEVVQPRPYGFGNALYDLQSVQVLKGVQGTLFGRNMTGGAVLVEPNRPTQDFTGELRGTLGNYDLRELYGMLNVPVTEGIAVRFAGKTRQRDGCAVDVSNGRRYDNQDFTTFRASVLLTPFQGFESNSIVDFYNADEVGGAAFATTLRTPSTAAAVPGFAAAFREQQARFAAKRFRFDPGPGGGGRFDAFNRQPFETNRNIGFTNKTTYELNDDLTVKNIFGYRHVQRRSLTDYDGTPVTVITADQYANIKSYSEELQLQGKALDNRLDFVLGGFYFLEKGLDGSRSSQFPGLSITAASPATLTATTLITQNGAVGRSTSYAAYAAGTLALTDTIKLSGGIRYNYDKRKATVGPRQPNRNLCVFDTDINTPGTQTVPIDQCSFTASKSWDAITWDATIQWEPSQATSIYASTRRGFRAGGFSTRASNYPTFTPFNPETVQEYEIGMKNNLDIGAAKLTTSTAVFYQDYKNVQKQRTFAGPPTVTIIDNTAKQENYGGEFEASLDFRNGLTVAAFYAYVGVNIKEGRLPGEYELRGTPHHQVGGSINYASDITGMGSLNLNANASYRSRNHLDEFDVEGDEPGYALLNLRASIDGIAGTPFGAALFMNNVTNKLYRIGVLGLNRELGFVSSVYGEPRMYGLELSAKF</sequence>
<comment type="subcellular location">
    <subcellularLocation>
        <location evidence="1 11">Cell outer membrane</location>
        <topology evidence="1 11">Multi-pass membrane protein</topology>
    </subcellularLocation>
</comment>
<keyword evidence="5 11" id="KW-0812">Transmembrane</keyword>
<dbReference type="RefSeq" id="WP_246388987.1">
    <property type="nucleotide sequence ID" value="NZ_JACIDY010000018.1"/>
</dbReference>
<organism evidence="15 16">
    <name type="scientific">Novosphingobium fluoreni</name>
    <dbReference type="NCBI Taxonomy" id="1391222"/>
    <lineage>
        <taxon>Bacteria</taxon>
        <taxon>Pseudomonadati</taxon>
        <taxon>Pseudomonadota</taxon>
        <taxon>Alphaproteobacteria</taxon>
        <taxon>Sphingomonadales</taxon>
        <taxon>Sphingomonadaceae</taxon>
        <taxon>Novosphingobium</taxon>
    </lineage>
</organism>
<evidence type="ECO:0000256" key="7">
    <source>
        <dbReference type="ARBA" id="ARBA00023065"/>
    </source>
</evidence>
<accession>A0A7W6C727</accession>
<keyword evidence="15" id="KW-0675">Receptor</keyword>
<name>A0A7W6C727_9SPHN</name>
<dbReference type="InterPro" id="IPR012910">
    <property type="entry name" value="Plug_dom"/>
</dbReference>
<evidence type="ECO:0000256" key="12">
    <source>
        <dbReference type="RuleBase" id="RU003357"/>
    </source>
</evidence>
<dbReference type="EMBL" id="JACIDY010000018">
    <property type="protein sequence ID" value="MBB3941755.1"/>
    <property type="molecule type" value="Genomic_DNA"/>
</dbReference>
<keyword evidence="16" id="KW-1185">Reference proteome</keyword>
<evidence type="ECO:0000256" key="6">
    <source>
        <dbReference type="ARBA" id="ARBA00023004"/>
    </source>
</evidence>
<comment type="caution">
    <text evidence="15">The sequence shown here is derived from an EMBL/GenBank/DDBJ whole genome shotgun (WGS) entry which is preliminary data.</text>
</comment>
<evidence type="ECO:0000256" key="2">
    <source>
        <dbReference type="ARBA" id="ARBA00022448"/>
    </source>
</evidence>
<evidence type="ECO:0000259" key="14">
    <source>
        <dbReference type="Pfam" id="PF07715"/>
    </source>
</evidence>
<keyword evidence="8 12" id="KW-0798">TonB box</keyword>
<dbReference type="InterPro" id="IPR000531">
    <property type="entry name" value="Beta-barrel_TonB"/>
</dbReference>
<dbReference type="PROSITE" id="PS52016">
    <property type="entry name" value="TONB_DEPENDENT_REC_3"/>
    <property type="match status" value="1"/>
</dbReference>
<keyword evidence="2 11" id="KW-0813">Transport</keyword>
<proteinExistence type="inferred from homology"/>
<keyword evidence="3 11" id="KW-1134">Transmembrane beta strand</keyword>
<dbReference type="GO" id="GO:0006826">
    <property type="term" value="P:iron ion transport"/>
    <property type="evidence" value="ECO:0007669"/>
    <property type="project" value="UniProtKB-KW"/>
</dbReference>
<reference evidence="15 16" key="1">
    <citation type="submission" date="2020-08" db="EMBL/GenBank/DDBJ databases">
        <title>Genomic Encyclopedia of Type Strains, Phase IV (KMG-IV): sequencing the most valuable type-strain genomes for metagenomic binning, comparative biology and taxonomic classification.</title>
        <authorList>
            <person name="Goeker M."/>
        </authorList>
    </citation>
    <scope>NUCLEOTIDE SEQUENCE [LARGE SCALE GENOMIC DNA]</scope>
    <source>
        <strain evidence="15 16">DSM 27568</strain>
    </source>
</reference>